<name>A0A059EZT6_9MICR</name>
<protein>
    <submittedName>
        <fullName evidence="1">Uncharacterized protein</fullName>
    </submittedName>
</protein>
<gene>
    <name evidence="1" type="ORF">H312_02068</name>
</gene>
<dbReference type="Proteomes" id="UP000030655">
    <property type="component" value="Unassembled WGS sequence"/>
</dbReference>
<evidence type="ECO:0000313" key="1">
    <source>
        <dbReference type="EMBL" id="KCZ80533.1"/>
    </source>
</evidence>
<sequence>MSLKAKIEKLKSSQKFNKSNINKYGVGSFLTIKHPKDLSLEIHQYIQLLEKQQKEEINMTEIINSILETIKLILTLEKENIKESIAQYKSLCSFLHSILVQEELISVIFLNVKFHYLNLENILVSNSLGNNKPIDDKCLGYFLREYKSFSNILKKQHSFKIIELRYLEEEVKKSMKIN</sequence>
<dbReference type="VEuPathDB" id="MicrosporidiaDB:H312_02068"/>
<dbReference type="OrthoDB" id="2196873at2759"/>
<proteinExistence type="predicted"/>
<dbReference type="EMBL" id="KK365176">
    <property type="protein sequence ID" value="KCZ80533.1"/>
    <property type="molecule type" value="Genomic_DNA"/>
</dbReference>
<reference evidence="2" key="1">
    <citation type="submission" date="2013-02" db="EMBL/GenBank/DDBJ databases">
        <authorList>
            <consortium name="The Broad Institute Genome Sequencing Platform"/>
            <person name="Cuomo C."/>
            <person name="Becnel J."/>
            <person name="Sanscrainte N."/>
            <person name="Walker B."/>
            <person name="Young S.K."/>
            <person name="Zeng Q."/>
            <person name="Gargeya S."/>
            <person name="Fitzgerald M."/>
            <person name="Haas B."/>
            <person name="Abouelleil A."/>
            <person name="Alvarado L."/>
            <person name="Arachchi H.M."/>
            <person name="Berlin A.M."/>
            <person name="Chapman S.B."/>
            <person name="Dewar J."/>
            <person name="Goldberg J."/>
            <person name="Griggs A."/>
            <person name="Gujja S."/>
            <person name="Hansen M."/>
            <person name="Howarth C."/>
            <person name="Imamovic A."/>
            <person name="Larimer J."/>
            <person name="McCowan C."/>
            <person name="Murphy C."/>
            <person name="Neiman D."/>
            <person name="Pearson M."/>
            <person name="Priest M."/>
            <person name="Roberts A."/>
            <person name="Saif S."/>
            <person name="Shea T."/>
            <person name="Sisk P."/>
            <person name="Sykes S."/>
            <person name="Wortman J."/>
            <person name="Nusbaum C."/>
            <person name="Birren B."/>
        </authorList>
    </citation>
    <scope>NUCLEOTIDE SEQUENCE [LARGE SCALE GENOMIC DNA]</scope>
    <source>
        <strain evidence="2">PRA339</strain>
    </source>
</reference>
<accession>A0A059EZT6</accession>
<dbReference type="HOGENOM" id="CLU_1408745_0_0_1"/>
<keyword evidence="2" id="KW-1185">Reference proteome</keyword>
<evidence type="ECO:0000313" key="2">
    <source>
        <dbReference type="Proteomes" id="UP000030655"/>
    </source>
</evidence>
<organism evidence="1 2">
    <name type="scientific">Anncaliia algerae PRA339</name>
    <dbReference type="NCBI Taxonomy" id="1288291"/>
    <lineage>
        <taxon>Eukaryota</taxon>
        <taxon>Fungi</taxon>
        <taxon>Fungi incertae sedis</taxon>
        <taxon>Microsporidia</taxon>
        <taxon>Tubulinosematoidea</taxon>
        <taxon>Tubulinosematidae</taxon>
        <taxon>Anncaliia</taxon>
    </lineage>
</organism>
<dbReference type="AlphaFoldDB" id="A0A059EZT6"/>
<reference evidence="1 2" key="2">
    <citation type="submission" date="2014-03" db="EMBL/GenBank/DDBJ databases">
        <title>The Genome Sequence of Anncaliia algerae insect isolate PRA339.</title>
        <authorList>
            <consortium name="The Broad Institute Genome Sequencing Platform"/>
            <consortium name="The Broad Institute Genome Sequencing Center for Infectious Disease"/>
            <person name="Cuomo C."/>
            <person name="Becnel J."/>
            <person name="Sanscrainte N."/>
            <person name="Walker B."/>
            <person name="Young S.K."/>
            <person name="Zeng Q."/>
            <person name="Gargeya S."/>
            <person name="Fitzgerald M."/>
            <person name="Haas B."/>
            <person name="Abouelleil A."/>
            <person name="Alvarado L."/>
            <person name="Arachchi H.M."/>
            <person name="Berlin A.M."/>
            <person name="Chapman S.B."/>
            <person name="Dewar J."/>
            <person name="Goldberg J."/>
            <person name="Griggs A."/>
            <person name="Gujja S."/>
            <person name="Hansen M."/>
            <person name="Howarth C."/>
            <person name="Imamovic A."/>
            <person name="Larimer J."/>
            <person name="McCowan C."/>
            <person name="Murphy C."/>
            <person name="Neiman D."/>
            <person name="Pearson M."/>
            <person name="Priest M."/>
            <person name="Roberts A."/>
            <person name="Saif S."/>
            <person name="Shea T."/>
            <person name="Sisk P."/>
            <person name="Sykes S."/>
            <person name="Wortman J."/>
            <person name="Nusbaum C."/>
            <person name="Birren B."/>
        </authorList>
    </citation>
    <scope>NUCLEOTIDE SEQUENCE [LARGE SCALE GENOMIC DNA]</scope>
    <source>
        <strain evidence="1 2">PRA339</strain>
    </source>
</reference>